<evidence type="ECO:0000256" key="1">
    <source>
        <dbReference type="SAM" id="SignalP"/>
    </source>
</evidence>
<dbReference type="EMBL" id="NMQW01000017">
    <property type="protein sequence ID" value="OXM85936.1"/>
    <property type="molecule type" value="Genomic_DNA"/>
</dbReference>
<evidence type="ECO:0000259" key="2">
    <source>
        <dbReference type="Pfam" id="PF07833"/>
    </source>
</evidence>
<accession>A0A229UR15</accession>
<organism evidence="3 4">
    <name type="scientific">Paenibacillus rigui</name>
    <dbReference type="NCBI Taxonomy" id="554312"/>
    <lineage>
        <taxon>Bacteria</taxon>
        <taxon>Bacillati</taxon>
        <taxon>Bacillota</taxon>
        <taxon>Bacilli</taxon>
        <taxon>Bacillales</taxon>
        <taxon>Paenibacillaceae</taxon>
        <taxon>Paenibacillus</taxon>
    </lineage>
</organism>
<reference evidence="3 4" key="1">
    <citation type="submission" date="2017-07" db="EMBL/GenBank/DDBJ databases">
        <title>Genome sequencing and assembly of Paenibacillus rigui.</title>
        <authorList>
            <person name="Mayilraj S."/>
        </authorList>
    </citation>
    <scope>NUCLEOTIDE SEQUENCE [LARGE SCALE GENOMIC DNA]</scope>
    <source>
        <strain evidence="3 4">JCM 16352</strain>
    </source>
</reference>
<keyword evidence="1" id="KW-0732">Signal</keyword>
<dbReference type="Proteomes" id="UP000215509">
    <property type="component" value="Unassembled WGS sequence"/>
</dbReference>
<dbReference type="RefSeq" id="WP_094015086.1">
    <property type="nucleotide sequence ID" value="NZ_NMQW01000017.1"/>
</dbReference>
<keyword evidence="4" id="KW-1185">Reference proteome</keyword>
<gene>
    <name evidence="3" type="ORF">CF651_11930</name>
</gene>
<feature type="signal peptide" evidence="1">
    <location>
        <begin position="1"/>
        <end position="21"/>
    </location>
</feature>
<comment type="caution">
    <text evidence="3">The sequence shown here is derived from an EMBL/GenBank/DDBJ whole genome shotgun (WGS) entry which is preliminary data.</text>
</comment>
<feature type="domain" description="Copper amine oxidase-like N-terminal" evidence="2">
    <location>
        <begin position="47"/>
        <end position="94"/>
    </location>
</feature>
<name>A0A229UR15_9BACL</name>
<protein>
    <recommendedName>
        <fullName evidence="2">Copper amine oxidase-like N-terminal domain-containing protein</fullName>
    </recommendedName>
</protein>
<dbReference type="OrthoDB" id="2677881at2"/>
<proteinExistence type="predicted"/>
<dbReference type="InterPro" id="IPR012854">
    <property type="entry name" value="Cu_amine_oxidase-like_N"/>
</dbReference>
<feature type="chain" id="PRO_5038741485" description="Copper amine oxidase-like N-terminal domain-containing protein" evidence="1">
    <location>
        <begin position="22"/>
        <end position="207"/>
    </location>
</feature>
<evidence type="ECO:0000313" key="4">
    <source>
        <dbReference type="Proteomes" id="UP000215509"/>
    </source>
</evidence>
<sequence>MKVPRLRVLTLVLSLSLFGTAGTLASSMWGDYEGFSKIKMVINDVEKQVADGDAPAFLIKGNTVFPVRVLSESLQSLVRWDNNSKTVSIYKPNVHMFVAEKVNDDYSIKSPFGRVPKGKKIDFAVFAQVDSLKTPFYSFKIAIETPSGEQAVAPHEKIVNGQKENFWYPWPFSVAFNEAGEYTITFSIKLDENGDYTVVSKKVIVSE</sequence>
<evidence type="ECO:0000313" key="3">
    <source>
        <dbReference type="EMBL" id="OXM85936.1"/>
    </source>
</evidence>
<dbReference type="AlphaFoldDB" id="A0A229UR15"/>
<dbReference type="Pfam" id="PF07833">
    <property type="entry name" value="Cu_amine_oxidN1"/>
    <property type="match status" value="1"/>
</dbReference>